<feature type="compositionally biased region" description="Basic residues" evidence="1">
    <location>
        <begin position="280"/>
        <end position="292"/>
    </location>
</feature>
<dbReference type="Gene3D" id="3.90.70.80">
    <property type="match status" value="1"/>
</dbReference>
<evidence type="ECO:0000259" key="2">
    <source>
        <dbReference type="PROSITE" id="PS50802"/>
    </source>
</evidence>
<evidence type="ECO:0000256" key="1">
    <source>
        <dbReference type="SAM" id="MobiDB-lite"/>
    </source>
</evidence>
<dbReference type="InterPro" id="IPR003323">
    <property type="entry name" value="OTU_dom"/>
</dbReference>
<organism evidence="3 4">
    <name type="scientific">Knufia obscura</name>
    <dbReference type="NCBI Taxonomy" id="1635080"/>
    <lineage>
        <taxon>Eukaryota</taxon>
        <taxon>Fungi</taxon>
        <taxon>Dikarya</taxon>
        <taxon>Ascomycota</taxon>
        <taxon>Pezizomycotina</taxon>
        <taxon>Eurotiomycetes</taxon>
        <taxon>Chaetothyriomycetidae</taxon>
        <taxon>Chaetothyriales</taxon>
        <taxon>Trichomeriaceae</taxon>
        <taxon>Knufia</taxon>
    </lineage>
</organism>
<feature type="compositionally biased region" description="Polar residues" evidence="1">
    <location>
        <begin position="181"/>
        <end position="221"/>
    </location>
</feature>
<reference evidence="3 4" key="1">
    <citation type="journal article" date="2023" name="Res Sq">
        <title>Genomic and morphological characterization of Knufia obscura isolated from the Mars 2020 spacecraft assembly facility.</title>
        <authorList>
            <person name="Chander A.M."/>
            <person name="Teixeira M.M."/>
            <person name="Singh N.K."/>
            <person name="Williams M.P."/>
            <person name="Parker C.W."/>
            <person name="Leo P."/>
            <person name="Stajich J.E."/>
            <person name="Torok T."/>
            <person name="Tighe S."/>
            <person name="Mason C.E."/>
            <person name="Venkateswaran K."/>
        </authorList>
    </citation>
    <scope>NUCLEOTIDE SEQUENCE [LARGE SCALE GENOMIC DNA]</scope>
    <source>
        <strain evidence="3 4">CCFEE 5817</strain>
    </source>
</reference>
<keyword evidence="4" id="KW-1185">Reference proteome</keyword>
<dbReference type="PANTHER" id="PTHR12419:SF7">
    <property type="entry name" value="OTU DOMAIN-CONTAINING PROTEIN 3"/>
    <property type="match status" value="1"/>
</dbReference>
<dbReference type="SUPFAM" id="SSF54001">
    <property type="entry name" value="Cysteine proteinases"/>
    <property type="match status" value="1"/>
</dbReference>
<evidence type="ECO:0000313" key="4">
    <source>
        <dbReference type="Proteomes" id="UP001334248"/>
    </source>
</evidence>
<dbReference type="EMBL" id="JAVHJV010000013">
    <property type="protein sequence ID" value="KAK5938411.1"/>
    <property type="molecule type" value="Genomic_DNA"/>
</dbReference>
<feature type="domain" description="OTU" evidence="2">
    <location>
        <begin position="29"/>
        <end position="187"/>
    </location>
</feature>
<dbReference type="InterPro" id="IPR050704">
    <property type="entry name" value="Peptidase_C85-like"/>
</dbReference>
<dbReference type="RefSeq" id="XP_064726501.1">
    <property type="nucleotide sequence ID" value="XM_064877776.1"/>
</dbReference>
<gene>
    <name evidence="3" type="ORF">PMZ80_009381</name>
</gene>
<feature type="compositionally biased region" description="Basic and acidic residues" evidence="1">
    <location>
        <begin position="225"/>
        <end position="254"/>
    </location>
</feature>
<feature type="region of interest" description="Disordered" evidence="1">
    <location>
        <begin position="170"/>
        <end position="351"/>
    </location>
</feature>
<dbReference type="InterPro" id="IPR038765">
    <property type="entry name" value="Papain-like_cys_pep_sf"/>
</dbReference>
<dbReference type="PANTHER" id="PTHR12419">
    <property type="entry name" value="OTU DOMAIN CONTAINING PROTEIN"/>
    <property type="match status" value="1"/>
</dbReference>
<comment type="caution">
    <text evidence="3">The sequence shown here is derived from an EMBL/GenBank/DDBJ whole genome shotgun (WGS) entry which is preliminary data.</text>
</comment>
<protein>
    <recommendedName>
        <fullName evidence="2">OTU domain-containing protein</fullName>
    </recommendedName>
</protein>
<dbReference type="CDD" id="cd22756">
    <property type="entry name" value="OTU_OTUD3-like"/>
    <property type="match status" value="1"/>
</dbReference>
<dbReference type="Pfam" id="PF02338">
    <property type="entry name" value="OTU"/>
    <property type="match status" value="1"/>
</dbReference>
<name>A0ABR0RCQ9_9EURO</name>
<sequence>MANHAASLQLPIMVRQPRMVWPGLNKEGLHHKSITGDGNCLFASLSDQLYGSPTRHGEIRATIVEHMRTFRPLYEGFVHANDVVQKRATRATTEAIRKHMEEDTYEGYLEAMSRSGTYGGQPELLAFVRTYDQDVTVHLPPSMGWDTPTLPYTNEERPNEAQVKAPLHICYGGDEDKNPHYDSSQRSGLDNHNRPFTTRPKPQSSPNNQAVQQNSTLNTRAMRNLKSDPSKDMMHELVTRGSKDLRSSFDDQRARSPSVTSSHYSTSSKRSFEDDDGQPRAKRTDRKRRSLRTRAATRQLSGSPSLAIPASTSQPTSSGPPTPTSSQDTDSSDQGERTRESTFESAASSPREVINLVDDDYDCRDASIRSQGATQPAIAFPSNSNTDKMDFSNILYGHTQVKTSSMAGAMARRKTEPLAD</sequence>
<dbReference type="PROSITE" id="PS50802">
    <property type="entry name" value="OTU"/>
    <property type="match status" value="1"/>
</dbReference>
<evidence type="ECO:0000313" key="3">
    <source>
        <dbReference type="EMBL" id="KAK5938411.1"/>
    </source>
</evidence>
<proteinExistence type="predicted"/>
<dbReference type="Proteomes" id="UP001334248">
    <property type="component" value="Unassembled WGS sequence"/>
</dbReference>
<dbReference type="GeneID" id="90002830"/>
<accession>A0ABR0RCQ9</accession>
<feature type="compositionally biased region" description="Low complexity" evidence="1">
    <location>
        <begin position="256"/>
        <end position="269"/>
    </location>
</feature>